<organism evidence="2 3">
    <name type="scientific">Thioclava electrotropha</name>
    <dbReference type="NCBI Taxonomy" id="1549850"/>
    <lineage>
        <taxon>Bacteria</taxon>
        <taxon>Pseudomonadati</taxon>
        <taxon>Pseudomonadota</taxon>
        <taxon>Alphaproteobacteria</taxon>
        <taxon>Rhodobacterales</taxon>
        <taxon>Paracoccaceae</taxon>
        <taxon>Thioclava</taxon>
    </lineage>
</organism>
<evidence type="ECO:0000256" key="1">
    <source>
        <dbReference type="SAM" id="MobiDB-lite"/>
    </source>
</evidence>
<geneLocation type="plasmid" evidence="2 3">
    <name>pTElox9</name>
</geneLocation>
<dbReference type="Proteomes" id="UP000192422">
    <property type="component" value="Plasmid pTElox9"/>
</dbReference>
<proteinExistence type="predicted"/>
<dbReference type="EMBL" id="CP053563">
    <property type="protein sequence ID" value="QPZ93377.1"/>
    <property type="molecule type" value="Genomic_DNA"/>
</dbReference>
<evidence type="ECO:0008006" key="4">
    <source>
        <dbReference type="Google" id="ProtNLM"/>
    </source>
</evidence>
<keyword evidence="3" id="KW-1185">Reference proteome</keyword>
<feature type="region of interest" description="Disordered" evidence="1">
    <location>
        <begin position="311"/>
        <end position="339"/>
    </location>
</feature>
<evidence type="ECO:0000313" key="2">
    <source>
        <dbReference type="EMBL" id="QPZ93377.1"/>
    </source>
</evidence>
<feature type="region of interest" description="Disordered" evidence="1">
    <location>
        <begin position="369"/>
        <end position="420"/>
    </location>
</feature>
<sequence length="420" mass="47503">MSGLLDGRAYLSMNRFARRRNLDQLKALNAVYVDLDWHTTDEWRGQSPDEVEAAILRHVCASDLPAPSVVLRSGRGSALIWLIDEMPPQALSRWQSTMRALGNVFARFGVDRSSQEAARIFRLPGSISEKSKRRVRVSGGSAARHDFDALSDEIFQAAGLPTRAEFQLLRAAKRAKRHTNVNPREMPFGLPPAARFRQIRDDLEAIRVAHGGQLSEGLRNTWLHLYATSLTHDPRETELAQKIEEMAQLATPDLPAQEITAIIRSAERQAARDRGANPLKDGRYHYSGGTIAERLGISGEDARALGLRQIMPAHERKRRKAEAERKRRARDGAQRRAEYLAENSASRCEIWKEYGLSRTTYYKRKKDGTLPPRLVAQRSGQVRARDRGNHRAGPQLEFRSSPKSPQHRTRTPYPATPRKF</sequence>
<protein>
    <recommendedName>
        <fullName evidence="4">RepB-like DNA primase domain-containing protein</fullName>
    </recommendedName>
</protein>
<keyword evidence="2" id="KW-0614">Plasmid</keyword>
<accession>A0ABX6Z0J5</accession>
<feature type="compositionally biased region" description="Basic and acidic residues" evidence="1">
    <location>
        <begin position="321"/>
        <end position="339"/>
    </location>
</feature>
<dbReference type="RefSeq" id="WP_198453323.1">
    <property type="nucleotide sequence ID" value="NZ_CP053563.1"/>
</dbReference>
<gene>
    <name evidence="2" type="ORF">AKL02_020580</name>
</gene>
<reference evidence="2 3" key="1">
    <citation type="submission" date="2020-05" db="EMBL/GenBank/DDBJ databases">
        <title>Thioclava electrotropha strain Elox9 finished genome.</title>
        <authorList>
            <person name="Rowe A.R."/>
            <person name="Wilbanks E.G."/>
        </authorList>
    </citation>
    <scope>NUCLEOTIDE SEQUENCE [LARGE SCALE GENOMIC DNA]</scope>
    <source>
        <strain evidence="2 3">Elox9</strain>
        <plasmid evidence="2 3">pTElox9</plasmid>
    </source>
</reference>
<name>A0ABX6Z0J5_9RHOB</name>
<evidence type="ECO:0000313" key="3">
    <source>
        <dbReference type="Proteomes" id="UP000192422"/>
    </source>
</evidence>